<accession>A0A242K6F3</accession>
<dbReference type="PROSITE" id="PS50893">
    <property type="entry name" value="ABC_TRANSPORTER_2"/>
    <property type="match status" value="1"/>
</dbReference>
<dbReference type="InterPro" id="IPR003439">
    <property type="entry name" value="ABC_transporter-like_ATP-bd"/>
</dbReference>
<dbReference type="SMART" id="SM00382">
    <property type="entry name" value="AAA"/>
    <property type="match status" value="1"/>
</dbReference>
<keyword evidence="2" id="KW-0547">Nucleotide-binding</keyword>
<dbReference type="CDD" id="cd03230">
    <property type="entry name" value="ABC_DR_subfamily_A"/>
    <property type="match status" value="1"/>
</dbReference>
<dbReference type="AlphaFoldDB" id="A0A242K6F3"/>
<dbReference type="SUPFAM" id="SSF52540">
    <property type="entry name" value="P-loop containing nucleoside triphosphate hydrolases"/>
    <property type="match status" value="1"/>
</dbReference>
<feature type="domain" description="ABC transporter" evidence="4">
    <location>
        <begin position="4"/>
        <end position="232"/>
    </location>
</feature>
<dbReference type="RefSeq" id="WP_086349161.1">
    <property type="nucleotide sequence ID" value="NZ_CP147247.1"/>
</dbReference>
<name>A0A242K6F3_9ENTE</name>
<evidence type="ECO:0000256" key="1">
    <source>
        <dbReference type="ARBA" id="ARBA00022448"/>
    </source>
</evidence>
<sequence>MNILEVKNIRKSFGKDEILKSVSIQVPEHSIYGFVGENGAGKTTTMNIVLGLLEATAGEVIVDGKKVVYNNQVTNKEIGYLPDVPSFYAYYSAREYLYLVGQLTGIEKTELKQRVDELLELVNLKSGKRRIGKFSRGMKQRLGLAQALLNRPKLIICDEPTSALDPVGRKEVLELMQSLKHETTILFSSHILEDVEKISDQVAILHEGEIQCAGSMEEIKHLYPMDGFRICFEKATEKAAFLHTFSKDWSIKEDNGQLTLHTTDGQQTGLLLMAFLNEQQIVPKIFTRLEPTLESIFMEVTGA</sequence>
<dbReference type="EMBL" id="NGMM01000003">
    <property type="protein sequence ID" value="OTP15879.1"/>
    <property type="molecule type" value="Genomic_DNA"/>
</dbReference>
<gene>
    <name evidence="5" type="ORF">A5888_002093</name>
    <name evidence="6" type="ORF">A5888_003964</name>
</gene>
<reference evidence="5" key="1">
    <citation type="submission" date="2017-05" db="EMBL/GenBank/DDBJ databases">
        <title>The Genome Sequence of Enterococcus sp. 9E7_DIV0242.</title>
        <authorList>
            <consortium name="The Broad Institute Genomics Platform"/>
            <consortium name="The Broad Institute Genomic Center for Infectious Diseases"/>
            <person name="Earl A."/>
            <person name="Manson A."/>
            <person name="Schwartman J."/>
            <person name="Gilmore M."/>
            <person name="Abouelleil A."/>
            <person name="Cao P."/>
            <person name="Chapman S."/>
            <person name="Cusick C."/>
            <person name="Shea T."/>
            <person name="Young S."/>
            <person name="Neafsey D."/>
            <person name="Nusbaum C."/>
            <person name="Birren B."/>
        </authorList>
    </citation>
    <scope>NUCLEOTIDE SEQUENCE [LARGE SCALE GENOMIC DNA]</scope>
    <source>
        <strain evidence="5">9E7_DIV0242</strain>
    </source>
</reference>
<dbReference type="OrthoDB" id="9804819at2"/>
<keyword evidence="7" id="KW-1185">Reference proteome</keyword>
<evidence type="ECO:0000313" key="6">
    <source>
        <dbReference type="EMBL" id="WYJ92191.1"/>
    </source>
</evidence>
<dbReference type="GO" id="GO:0016887">
    <property type="term" value="F:ATP hydrolysis activity"/>
    <property type="evidence" value="ECO:0007669"/>
    <property type="project" value="InterPro"/>
</dbReference>
<evidence type="ECO:0000313" key="7">
    <source>
        <dbReference type="Proteomes" id="UP000195141"/>
    </source>
</evidence>
<dbReference type="InterPro" id="IPR051782">
    <property type="entry name" value="ABC_Transporter_VariousFunc"/>
</dbReference>
<dbReference type="InterPro" id="IPR025302">
    <property type="entry name" value="DrrA1/2-like_C"/>
</dbReference>
<keyword evidence="3 6" id="KW-0067">ATP-binding</keyword>
<protein>
    <submittedName>
        <fullName evidence="6">ABC-2 type transport system ATP-binding protein</fullName>
    </submittedName>
</protein>
<evidence type="ECO:0000259" key="4">
    <source>
        <dbReference type="PROSITE" id="PS50893"/>
    </source>
</evidence>
<dbReference type="InterPro" id="IPR027417">
    <property type="entry name" value="P-loop_NTPase"/>
</dbReference>
<keyword evidence="1" id="KW-0813">Transport</keyword>
<dbReference type="PANTHER" id="PTHR42939">
    <property type="entry name" value="ABC TRANSPORTER ATP-BINDING PROTEIN ALBC-RELATED"/>
    <property type="match status" value="1"/>
</dbReference>
<dbReference type="InterPro" id="IPR003593">
    <property type="entry name" value="AAA+_ATPase"/>
</dbReference>
<dbReference type="PANTHER" id="PTHR42939:SF1">
    <property type="entry name" value="ABC TRANSPORTER ATP-BINDING PROTEIN ALBC-RELATED"/>
    <property type="match status" value="1"/>
</dbReference>
<reference evidence="6" key="2">
    <citation type="submission" date="2017-05" db="EMBL/GenBank/DDBJ databases">
        <authorList>
            <consortium name="The Broad Institute Genomics Platform"/>
            <consortium name="The Broad Institute Genomic Center for Infectious Diseases"/>
            <person name="Earl A."/>
            <person name="Manson A."/>
            <person name="Schwartman J."/>
            <person name="Gilmore M."/>
            <person name="Abouelleil A."/>
            <person name="Cao P."/>
            <person name="Chapman S."/>
            <person name="Cusick C."/>
            <person name="Shea T."/>
            <person name="Young S."/>
            <person name="Neafsey D."/>
            <person name="Nusbaum C."/>
            <person name="Birren B."/>
        </authorList>
    </citation>
    <scope>NUCLEOTIDE SEQUENCE</scope>
    <source>
        <strain evidence="6">9E7_DIV0242</strain>
    </source>
</reference>
<organism evidence="5">
    <name type="scientific">Candidatus Enterococcus clewellii</name>
    <dbReference type="NCBI Taxonomy" id="1834193"/>
    <lineage>
        <taxon>Bacteria</taxon>
        <taxon>Bacillati</taxon>
        <taxon>Bacillota</taxon>
        <taxon>Bacilli</taxon>
        <taxon>Lactobacillales</taxon>
        <taxon>Enterococcaceae</taxon>
        <taxon>Enterococcus</taxon>
    </lineage>
</organism>
<reference evidence="6" key="3">
    <citation type="submission" date="2024-03" db="EMBL/GenBank/DDBJ databases">
        <title>The Genome Sequence of Enterococcus sp. DIV0242b.</title>
        <authorList>
            <consortium name="The Broad Institute Genomics Platform"/>
            <consortium name="The Broad Institute Microbial Omics Core"/>
            <consortium name="The Broad Institute Genomic Center for Infectious Diseases"/>
            <person name="Earl A."/>
            <person name="Manson A."/>
            <person name="Gilmore M."/>
            <person name="Schwartman J."/>
            <person name="Shea T."/>
            <person name="Abouelleil A."/>
            <person name="Cao P."/>
            <person name="Chapman S."/>
            <person name="Cusick C."/>
            <person name="Young S."/>
            <person name="Neafsey D."/>
            <person name="Nusbaum C."/>
            <person name="Birren B."/>
        </authorList>
    </citation>
    <scope>NUCLEOTIDE SEQUENCE</scope>
    <source>
        <strain evidence="6">9E7_DIV0242</strain>
    </source>
</reference>
<dbReference type="Gene3D" id="3.40.50.300">
    <property type="entry name" value="P-loop containing nucleotide triphosphate hydrolases"/>
    <property type="match status" value="1"/>
</dbReference>
<evidence type="ECO:0000256" key="3">
    <source>
        <dbReference type="ARBA" id="ARBA00022840"/>
    </source>
</evidence>
<proteinExistence type="predicted"/>
<dbReference type="EMBL" id="CP147247">
    <property type="protein sequence ID" value="WYJ92191.1"/>
    <property type="molecule type" value="Genomic_DNA"/>
</dbReference>
<evidence type="ECO:0000256" key="2">
    <source>
        <dbReference type="ARBA" id="ARBA00022741"/>
    </source>
</evidence>
<dbReference type="Proteomes" id="UP000195141">
    <property type="component" value="Chromosome"/>
</dbReference>
<dbReference type="Pfam" id="PF00005">
    <property type="entry name" value="ABC_tran"/>
    <property type="match status" value="1"/>
</dbReference>
<evidence type="ECO:0000313" key="5">
    <source>
        <dbReference type="EMBL" id="OTP15879.1"/>
    </source>
</evidence>
<dbReference type="GO" id="GO:0005524">
    <property type="term" value="F:ATP binding"/>
    <property type="evidence" value="ECO:0007669"/>
    <property type="project" value="UniProtKB-KW"/>
</dbReference>
<dbReference type="Pfam" id="PF13732">
    <property type="entry name" value="DrrA1-3_C"/>
    <property type="match status" value="1"/>
</dbReference>